<evidence type="ECO:0000256" key="5">
    <source>
        <dbReference type="ARBA" id="ARBA00049442"/>
    </source>
</evidence>
<keyword evidence="9" id="KW-0521">NADP</keyword>
<dbReference type="InterPro" id="IPR046346">
    <property type="entry name" value="Aminoacid_DH-like_N_sf"/>
</dbReference>
<comment type="caution">
    <text evidence="9">Lacks conserved residue(s) required for the propagation of feature annotation.</text>
</comment>
<evidence type="ECO:0000256" key="2">
    <source>
        <dbReference type="ARBA" id="ARBA00022605"/>
    </source>
</evidence>
<evidence type="ECO:0000256" key="3">
    <source>
        <dbReference type="ARBA" id="ARBA00023002"/>
    </source>
</evidence>
<dbReference type="RefSeq" id="WP_092105987.1">
    <property type="nucleotide sequence ID" value="NZ_LT629739.1"/>
</dbReference>
<feature type="domain" description="Quinate/shikimate 5-dehydrogenase/glutamyl-tRNA reductase" evidence="10">
    <location>
        <begin position="125"/>
        <end position="197"/>
    </location>
</feature>
<comment type="similarity">
    <text evidence="9">Belongs to the shikimate dehydrogenase family.</text>
</comment>
<evidence type="ECO:0000256" key="8">
    <source>
        <dbReference type="ARBA" id="ARBA00060613"/>
    </source>
</evidence>
<comment type="pathway">
    <text evidence="1 9">Metabolic intermediate biosynthesis; chorismate biosynthesis; chorismate from D-erythrose 4-phosphate and phosphoenolpyruvate: step 4/7.</text>
</comment>
<dbReference type="GO" id="GO:0052734">
    <property type="term" value="F:shikimate 3-dehydrogenase (NAD+) activity"/>
    <property type="evidence" value="ECO:0007669"/>
    <property type="project" value="RHEA"/>
</dbReference>
<feature type="binding site" evidence="9">
    <location>
        <position position="69"/>
    </location>
    <ligand>
        <name>shikimate</name>
        <dbReference type="ChEBI" id="CHEBI:36208"/>
    </ligand>
</feature>
<evidence type="ECO:0000259" key="11">
    <source>
        <dbReference type="Pfam" id="PF08501"/>
    </source>
</evidence>
<dbReference type="Proteomes" id="UP000199700">
    <property type="component" value="Chromosome"/>
</dbReference>
<gene>
    <name evidence="9" type="primary">aroE</name>
    <name evidence="13" type="ORF">SAMN04489751_2500</name>
</gene>
<proteinExistence type="inferred from homology"/>
<comment type="catalytic activity">
    <reaction evidence="5 9">
        <text>shikimate + NADP(+) = 3-dehydroshikimate + NADPH + H(+)</text>
        <dbReference type="Rhea" id="RHEA:17737"/>
        <dbReference type="ChEBI" id="CHEBI:15378"/>
        <dbReference type="ChEBI" id="CHEBI:16630"/>
        <dbReference type="ChEBI" id="CHEBI:36208"/>
        <dbReference type="ChEBI" id="CHEBI:57783"/>
        <dbReference type="ChEBI" id="CHEBI:58349"/>
        <dbReference type="EC" id="1.1.1.25"/>
    </reaction>
</comment>
<dbReference type="NCBIfam" id="NF001319">
    <property type="entry name" value="PRK00258.3-3"/>
    <property type="match status" value="1"/>
</dbReference>
<keyword evidence="4 9" id="KW-0057">Aromatic amino acid biosynthesis</keyword>
<dbReference type="OrthoDB" id="9776868at2"/>
<dbReference type="InterPro" id="IPR036291">
    <property type="entry name" value="NAD(P)-bd_dom_sf"/>
</dbReference>
<feature type="binding site" evidence="9">
    <location>
        <position position="110"/>
    </location>
    <ligand>
        <name>shikimate</name>
        <dbReference type="ChEBI" id="CHEBI:36208"/>
    </ligand>
</feature>
<dbReference type="Gene3D" id="3.40.50.10860">
    <property type="entry name" value="Leucine Dehydrogenase, chain A, domain 1"/>
    <property type="match status" value="1"/>
</dbReference>
<dbReference type="GO" id="GO:0008652">
    <property type="term" value="P:amino acid biosynthetic process"/>
    <property type="evidence" value="ECO:0007669"/>
    <property type="project" value="UniProtKB-KW"/>
</dbReference>
<dbReference type="Gene3D" id="3.40.50.720">
    <property type="entry name" value="NAD(P)-binding Rossmann-like Domain"/>
    <property type="match status" value="1"/>
</dbReference>
<name>A0A1H1TWV4_BRESA</name>
<dbReference type="InterPro" id="IPR006151">
    <property type="entry name" value="Shikm_DH/Glu-tRNA_Rdtase"/>
</dbReference>
<evidence type="ECO:0000313" key="13">
    <source>
        <dbReference type="EMBL" id="SDS64717.1"/>
    </source>
</evidence>
<evidence type="ECO:0000313" key="14">
    <source>
        <dbReference type="Proteomes" id="UP000199700"/>
    </source>
</evidence>
<keyword evidence="14" id="KW-1185">Reference proteome</keyword>
<dbReference type="GO" id="GO:0030266">
    <property type="term" value="F:quinate 3-dehydrogenase (NAD+) activity"/>
    <property type="evidence" value="ECO:0007669"/>
    <property type="project" value="UniProtKB-EC"/>
</dbReference>
<dbReference type="InterPro" id="IPR022893">
    <property type="entry name" value="Shikimate_DH_fam"/>
</dbReference>
<feature type="binding site" evidence="9">
    <location>
        <begin position="17"/>
        <end position="19"/>
    </location>
    <ligand>
        <name>shikimate</name>
        <dbReference type="ChEBI" id="CHEBI:36208"/>
    </ligand>
</feature>
<evidence type="ECO:0000256" key="7">
    <source>
        <dbReference type="ARBA" id="ARBA00052329"/>
    </source>
</evidence>
<dbReference type="GO" id="GO:0009423">
    <property type="term" value="P:chorismate biosynthetic process"/>
    <property type="evidence" value="ECO:0007669"/>
    <property type="project" value="UniProtKB-UniRule"/>
</dbReference>
<dbReference type="SUPFAM" id="SSF51735">
    <property type="entry name" value="NAD(P)-binding Rossmann-fold domains"/>
    <property type="match status" value="1"/>
</dbReference>
<dbReference type="FunFam" id="3.40.50.720:FF:000086">
    <property type="entry name" value="Quinate/shikimate dehydrogenase"/>
    <property type="match status" value="1"/>
</dbReference>
<evidence type="ECO:0000259" key="10">
    <source>
        <dbReference type="Pfam" id="PF01488"/>
    </source>
</evidence>
<comment type="catalytic activity">
    <reaction evidence="6">
        <text>L-quinate + NAD(+) = 3-dehydroquinate + NADH + H(+)</text>
        <dbReference type="Rhea" id="RHEA:22364"/>
        <dbReference type="ChEBI" id="CHEBI:15378"/>
        <dbReference type="ChEBI" id="CHEBI:29751"/>
        <dbReference type="ChEBI" id="CHEBI:32364"/>
        <dbReference type="ChEBI" id="CHEBI:57540"/>
        <dbReference type="ChEBI" id="CHEBI:57945"/>
        <dbReference type="EC" id="1.1.1.24"/>
    </reaction>
</comment>
<dbReference type="SUPFAM" id="SSF53223">
    <property type="entry name" value="Aminoacid dehydrogenase-like, N-terminal domain"/>
    <property type="match status" value="1"/>
</dbReference>
<dbReference type="UniPathway" id="UPA00053">
    <property type="reaction ID" value="UER00087"/>
</dbReference>
<dbReference type="PANTHER" id="PTHR21089">
    <property type="entry name" value="SHIKIMATE DEHYDROGENASE"/>
    <property type="match status" value="1"/>
</dbReference>
<keyword evidence="2 9" id="KW-0028">Amino-acid biosynthesis</keyword>
<dbReference type="InterPro" id="IPR013708">
    <property type="entry name" value="Shikimate_DH-bd_N"/>
</dbReference>
<dbReference type="GO" id="GO:0009073">
    <property type="term" value="P:aromatic amino acid family biosynthetic process"/>
    <property type="evidence" value="ECO:0007669"/>
    <property type="project" value="UniProtKB-KW"/>
</dbReference>
<evidence type="ECO:0000256" key="1">
    <source>
        <dbReference type="ARBA" id="ARBA00004871"/>
    </source>
</evidence>
<evidence type="ECO:0000256" key="6">
    <source>
        <dbReference type="ARBA" id="ARBA00051639"/>
    </source>
</evidence>
<dbReference type="EC" id="1.1.1.25" evidence="9"/>
<protein>
    <recommendedName>
        <fullName evidence="9">Shikimate dehydrogenase (NADP(+))</fullName>
        <shortName evidence="9">SDH</shortName>
        <ecNumber evidence="9">1.1.1.25</ecNumber>
    </recommendedName>
</protein>
<sequence length="280" mass="29396">MTRSLLLGLIGEGISASRTPRMHEDEGAAHDLTTIYRTIDIGEESLASVPLNELLASAVRLGFDGLNITHPFKQQVIELLDEVDLVARRIGSVNTVVIDEAGRTTGHNTDATGFARGFEAGLGGAARNRVVQIGAGGAGRAVAFALSELGVGELTIADISAERAQDLAAEIGDHVRAISTSDLEPAITSADGVVNATPVGMAAFPGTPFDTSLLDTQTWVADVVYFPLETQLLAEAKAKGCRTLDGSGMAVNQAIDAFELFSGRRADPTRMRETFLSFGA</sequence>
<dbReference type="EMBL" id="LT629739">
    <property type="protein sequence ID" value="SDS64717.1"/>
    <property type="molecule type" value="Genomic_DNA"/>
</dbReference>
<feature type="domain" description="SDH C-terminal" evidence="12">
    <location>
        <begin position="246"/>
        <end position="274"/>
    </location>
</feature>
<feature type="active site" description="Proton acceptor" evidence="9">
    <location>
        <position position="73"/>
    </location>
</feature>
<keyword evidence="3 9" id="KW-0560">Oxidoreductase</keyword>
<feature type="binding site" evidence="9">
    <location>
        <position position="246"/>
    </location>
    <ligand>
        <name>NADP(+)</name>
        <dbReference type="ChEBI" id="CHEBI:58349"/>
    </ligand>
</feature>
<dbReference type="NCBIfam" id="NF009201">
    <property type="entry name" value="PRK12549.1"/>
    <property type="match status" value="1"/>
</dbReference>
<feature type="domain" description="Shikimate dehydrogenase substrate binding N-terminal" evidence="11">
    <location>
        <begin position="9"/>
        <end position="96"/>
    </location>
</feature>
<comment type="pathway">
    <text evidence="8">Aromatic compound metabolism; 3,4-dihydroxybenzoate biosynthesis; 3-dehydroquinate from D-quinate (NAD(+) route).</text>
</comment>
<dbReference type="GO" id="GO:0019632">
    <property type="term" value="P:shikimate metabolic process"/>
    <property type="evidence" value="ECO:0007669"/>
    <property type="project" value="TreeGrafter"/>
</dbReference>
<feature type="binding site" evidence="9">
    <location>
        <position position="253"/>
    </location>
    <ligand>
        <name>shikimate</name>
        <dbReference type="ChEBI" id="CHEBI:36208"/>
    </ligand>
</feature>
<dbReference type="InterPro" id="IPR041121">
    <property type="entry name" value="SDH_C"/>
</dbReference>
<reference evidence="13" key="1">
    <citation type="submission" date="2016-10" db="EMBL/GenBank/DDBJ databases">
        <authorList>
            <person name="Varghese N."/>
            <person name="Submissions S."/>
        </authorList>
    </citation>
    <scope>NUCLEOTIDE SEQUENCE [LARGE SCALE GENOMIC DNA]</scope>
    <source>
        <strain evidence="13">DSM 22082</strain>
    </source>
</reference>
<comment type="subunit">
    <text evidence="9">Homodimer.</text>
</comment>
<dbReference type="HAMAP" id="MF_00222">
    <property type="entry name" value="Shikimate_DH_AroE"/>
    <property type="match status" value="1"/>
</dbReference>
<dbReference type="STRING" id="629680.SAMN04489751_2500"/>
<dbReference type="PANTHER" id="PTHR21089:SF1">
    <property type="entry name" value="BIFUNCTIONAL 3-DEHYDROQUINATE DEHYDRATASE_SHIKIMATE DEHYDROGENASE, CHLOROPLASTIC"/>
    <property type="match status" value="1"/>
</dbReference>
<feature type="binding site" evidence="9">
    <location>
        <position position="223"/>
    </location>
    <ligand>
        <name>NADP(+)</name>
        <dbReference type="ChEBI" id="CHEBI:58349"/>
    </ligand>
</feature>
<organism evidence="13 14">
    <name type="scientific">Brevibacterium sandarakinum</name>
    <dbReference type="NCBI Taxonomy" id="629680"/>
    <lineage>
        <taxon>Bacteria</taxon>
        <taxon>Bacillati</taxon>
        <taxon>Actinomycetota</taxon>
        <taxon>Actinomycetes</taxon>
        <taxon>Micrococcales</taxon>
        <taxon>Brevibacteriaceae</taxon>
        <taxon>Brevibacterium</taxon>
    </lineage>
</organism>
<feature type="binding site" evidence="9">
    <location>
        <begin position="134"/>
        <end position="138"/>
    </location>
    <ligand>
        <name>NADP(+)</name>
        <dbReference type="ChEBI" id="CHEBI:58349"/>
    </ligand>
</feature>
<dbReference type="CDD" id="cd01065">
    <property type="entry name" value="NAD_bind_Shikimate_DH"/>
    <property type="match status" value="1"/>
</dbReference>
<comment type="function">
    <text evidence="9">Involved in the biosynthesis of the chorismate, which leads to the biosynthesis of aromatic amino acids. Catalyzes the reversible NADPH linked reduction of 3-dehydroshikimate (DHSA) to yield shikimate (SA).</text>
</comment>
<dbReference type="Pfam" id="PF08501">
    <property type="entry name" value="Shikimate_dh_N"/>
    <property type="match status" value="1"/>
</dbReference>
<feature type="binding site" evidence="9">
    <location>
        <position position="225"/>
    </location>
    <ligand>
        <name>shikimate</name>
        <dbReference type="ChEBI" id="CHEBI:36208"/>
    </ligand>
</feature>
<dbReference type="Pfam" id="PF01488">
    <property type="entry name" value="Shikimate_DH"/>
    <property type="match status" value="1"/>
</dbReference>
<accession>A0A1H1TWV4</accession>
<dbReference type="AlphaFoldDB" id="A0A1H1TWV4"/>
<dbReference type="GO" id="GO:0050661">
    <property type="term" value="F:NADP binding"/>
    <property type="evidence" value="ECO:0007669"/>
    <property type="project" value="TreeGrafter"/>
</dbReference>
<dbReference type="GO" id="GO:0005829">
    <property type="term" value="C:cytosol"/>
    <property type="evidence" value="ECO:0007669"/>
    <property type="project" value="TreeGrafter"/>
</dbReference>
<dbReference type="GO" id="GO:0004764">
    <property type="term" value="F:shikimate 3-dehydrogenase (NADP+) activity"/>
    <property type="evidence" value="ECO:0007669"/>
    <property type="project" value="UniProtKB-UniRule"/>
</dbReference>
<comment type="catalytic activity">
    <reaction evidence="7">
        <text>shikimate + NAD(+) = 3-dehydroshikimate + NADH + H(+)</text>
        <dbReference type="Rhea" id="RHEA:17741"/>
        <dbReference type="ChEBI" id="CHEBI:15378"/>
        <dbReference type="ChEBI" id="CHEBI:16630"/>
        <dbReference type="ChEBI" id="CHEBI:36208"/>
        <dbReference type="ChEBI" id="CHEBI:57540"/>
        <dbReference type="ChEBI" id="CHEBI:57945"/>
    </reaction>
</comment>
<feature type="binding site" evidence="9">
    <location>
        <position position="94"/>
    </location>
    <ligand>
        <name>shikimate</name>
        <dbReference type="ChEBI" id="CHEBI:36208"/>
    </ligand>
</feature>
<evidence type="ECO:0000256" key="9">
    <source>
        <dbReference type="HAMAP-Rule" id="MF_00222"/>
    </source>
</evidence>
<dbReference type="Pfam" id="PF18317">
    <property type="entry name" value="SDH_C"/>
    <property type="match status" value="1"/>
</dbReference>
<evidence type="ECO:0000256" key="4">
    <source>
        <dbReference type="ARBA" id="ARBA00023141"/>
    </source>
</evidence>
<evidence type="ECO:0000259" key="12">
    <source>
        <dbReference type="Pfam" id="PF18317"/>
    </source>
</evidence>